<keyword evidence="1" id="KW-0175">Coiled coil</keyword>
<feature type="coiled-coil region" evidence="1">
    <location>
        <begin position="335"/>
        <end position="362"/>
    </location>
</feature>
<dbReference type="AlphaFoldDB" id="A0A2U3PU44"/>
<dbReference type="Proteomes" id="UP000246085">
    <property type="component" value="Chromosome BRAD3257"/>
</dbReference>
<evidence type="ECO:0000313" key="2">
    <source>
        <dbReference type="EMBL" id="SPP92638.1"/>
    </source>
</evidence>
<gene>
    <name evidence="2" type="ORF">BRAD3257_1509</name>
</gene>
<sequence>MDRVSIDLKHCYGIKALSKDFDFKKTKAYAIYAPNGVMKSSLAQTFADAAAGADSQDRIFTGRKTVRKITDQAGNSIDGDRILVVLPYDSEFGPTEKTSTLLVDAKLRKEYEQLHVDIEDAKAVLLKDIRQTAASKRDFETEIAGAFTNGSDFETAVTRIRTELEKQKDAPFSEVSYDIIFADKVVTALEGNDLKDEVGDYIRRYNELMANSTYFKKGMFDYYNAGQIAKSLASNGFFDAKHVVTLRSASGGVKEIATEKELEAVIAQEKETILKDKELRKSFDALSKKLERNSELRDFCRYLQENETLLSRMNNLPKFREDVLKSYLKVHQDHYEDLMQKYDAAAKRKKQIEDEARKQRTQWEETIAIFNDRFFVPFRLEARNRIEVMLGEDEIIDLGFTYIDGTETADVEKRELVQVLSTGERKALYILNVIFEVQRRIKVGLETLVVVDDIADSFDYSNKYAIIQYLKDISEAGPFKLIIMTHNFDFFRTIEGRFVGYPNCLMASKNAQGVSLAQATGIRNVFANDWKVNFFKDAKKKIASICFLRNLVEMTTGETDPHYGKLTSMLHWRSDSPSISVRDLDAIYNAVCKTSGTSQDAGKLVHVLITEEAEKCLGGSAGLNLENKIVLAVATRLAAERFMIAKLNDAVFLAAIKYNQTQALIGKFKEIFPNDTPQINCLDRVALMTPENIHVNSFMYEPIVDMSDEHLKRLYEDVTKLK</sequence>
<accession>A0A2U3PU44</accession>
<evidence type="ECO:0000313" key="3">
    <source>
        <dbReference type="Proteomes" id="UP000246085"/>
    </source>
</evidence>
<reference evidence="2 3" key="1">
    <citation type="submission" date="2018-03" db="EMBL/GenBank/DDBJ databases">
        <authorList>
            <person name="Gully D."/>
        </authorList>
    </citation>
    <scope>NUCLEOTIDE SEQUENCE [LARGE SCALE GENOMIC DNA]</scope>
    <source>
        <strain evidence="2">ORS3257</strain>
    </source>
</reference>
<dbReference type="InterPro" id="IPR027417">
    <property type="entry name" value="P-loop_NTPase"/>
</dbReference>
<protein>
    <recommendedName>
        <fullName evidence="4">Phage infection protein</fullName>
    </recommendedName>
</protein>
<dbReference type="RefSeq" id="WP_122401237.1">
    <property type="nucleotide sequence ID" value="NZ_LS398110.1"/>
</dbReference>
<proteinExistence type="predicted"/>
<evidence type="ECO:0008006" key="4">
    <source>
        <dbReference type="Google" id="ProtNLM"/>
    </source>
</evidence>
<dbReference type="SUPFAM" id="SSF52540">
    <property type="entry name" value="P-loop containing nucleoside triphosphate hydrolases"/>
    <property type="match status" value="1"/>
</dbReference>
<organism evidence="2 3">
    <name type="scientific">Bradyrhizobium vignae</name>
    <dbReference type="NCBI Taxonomy" id="1549949"/>
    <lineage>
        <taxon>Bacteria</taxon>
        <taxon>Pseudomonadati</taxon>
        <taxon>Pseudomonadota</taxon>
        <taxon>Alphaproteobacteria</taxon>
        <taxon>Hyphomicrobiales</taxon>
        <taxon>Nitrobacteraceae</taxon>
        <taxon>Bradyrhizobium</taxon>
    </lineage>
</organism>
<name>A0A2U3PU44_9BRAD</name>
<dbReference type="EMBL" id="LS398110">
    <property type="protein sequence ID" value="SPP92638.1"/>
    <property type="molecule type" value="Genomic_DNA"/>
</dbReference>
<dbReference type="KEGG" id="bvz:BRAD3257_1509"/>
<evidence type="ECO:0000256" key="1">
    <source>
        <dbReference type="SAM" id="Coils"/>
    </source>
</evidence>